<dbReference type="STRING" id="5364.A0A5C3MNT5"/>
<feature type="region of interest" description="Disordered" evidence="3">
    <location>
        <begin position="406"/>
        <end position="433"/>
    </location>
</feature>
<feature type="signal peptide" evidence="4">
    <location>
        <begin position="1"/>
        <end position="18"/>
    </location>
</feature>
<dbReference type="Proteomes" id="UP000305948">
    <property type="component" value="Unassembled WGS sequence"/>
</dbReference>
<dbReference type="AlphaFoldDB" id="A0A5C3MNT5"/>
<evidence type="ECO:0000256" key="2">
    <source>
        <dbReference type="ARBA" id="ARBA00038358"/>
    </source>
</evidence>
<keyword evidence="4" id="KW-0732">Signal</keyword>
<dbReference type="PANTHER" id="PTHR36845:SF1">
    <property type="entry name" value="HYDROLASE, PUTATIVE (AFU_ORTHOLOGUE AFUA_7G05090)-RELATED"/>
    <property type="match status" value="1"/>
</dbReference>
<proteinExistence type="inferred from homology"/>
<name>A0A5C3MNT5_9AGAM</name>
<dbReference type="Gene3D" id="1.50.10.10">
    <property type="match status" value="1"/>
</dbReference>
<dbReference type="GO" id="GO:0000272">
    <property type="term" value="P:polysaccharide catabolic process"/>
    <property type="evidence" value="ECO:0007669"/>
    <property type="project" value="TreeGrafter"/>
</dbReference>
<evidence type="ECO:0000256" key="3">
    <source>
        <dbReference type="SAM" id="MobiDB-lite"/>
    </source>
</evidence>
<protein>
    <submittedName>
        <fullName evidence="5">D-4,5 unsaturated-glucuronyl hydrolase-like protein</fullName>
    </submittedName>
</protein>
<reference evidence="5 6" key="1">
    <citation type="journal article" date="2019" name="Nat. Ecol. Evol.">
        <title>Megaphylogeny resolves global patterns of mushroom evolution.</title>
        <authorList>
            <person name="Varga T."/>
            <person name="Krizsan K."/>
            <person name="Foldi C."/>
            <person name="Dima B."/>
            <person name="Sanchez-Garcia M."/>
            <person name="Sanchez-Ramirez S."/>
            <person name="Szollosi G.J."/>
            <person name="Szarkandi J.G."/>
            <person name="Papp V."/>
            <person name="Albert L."/>
            <person name="Andreopoulos W."/>
            <person name="Angelini C."/>
            <person name="Antonin V."/>
            <person name="Barry K.W."/>
            <person name="Bougher N.L."/>
            <person name="Buchanan P."/>
            <person name="Buyck B."/>
            <person name="Bense V."/>
            <person name="Catcheside P."/>
            <person name="Chovatia M."/>
            <person name="Cooper J."/>
            <person name="Damon W."/>
            <person name="Desjardin D."/>
            <person name="Finy P."/>
            <person name="Geml J."/>
            <person name="Haridas S."/>
            <person name="Hughes K."/>
            <person name="Justo A."/>
            <person name="Karasinski D."/>
            <person name="Kautmanova I."/>
            <person name="Kiss B."/>
            <person name="Kocsube S."/>
            <person name="Kotiranta H."/>
            <person name="LaButti K.M."/>
            <person name="Lechner B.E."/>
            <person name="Liimatainen K."/>
            <person name="Lipzen A."/>
            <person name="Lukacs Z."/>
            <person name="Mihaltcheva S."/>
            <person name="Morgado L.N."/>
            <person name="Niskanen T."/>
            <person name="Noordeloos M.E."/>
            <person name="Ohm R.A."/>
            <person name="Ortiz-Santana B."/>
            <person name="Ovrebo C."/>
            <person name="Racz N."/>
            <person name="Riley R."/>
            <person name="Savchenko A."/>
            <person name="Shiryaev A."/>
            <person name="Soop K."/>
            <person name="Spirin V."/>
            <person name="Szebenyi C."/>
            <person name="Tomsovsky M."/>
            <person name="Tulloss R.E."/>
            <person name="Uehling J."/>
            <person name="Grigoriev I.V."/>
            <person name="Vagvolgyi C."/>
            <person name="Papp T."/>
            <person name="Martin F.M."/>
            <person name="Miettinen O."/>
            <person name="Hibbett D.S."/>
            <person name="Nagy L.G."/>
        </authorList>
    </citation>
    <scope>NUCLEOTIDE SEQUENCE [LARGE SCALE GENOMIC DNA]</scope>
    <source>
        <strain evidence="5 6">OMC1185</strain>
    </source>
</reference>
<keyword evidence="1 5" id="KW-0378">Hydrolase</keyword>
<evidence type="ECO:0000256" key="4">
    <source>
        <dbReference type="SAM" id="SignalP"/>
    </source>
</evidence>
<dbReference type="SUPFAM" id="SSF48208">
    <property type="entry name" value="Six-hairpin glycosidases"/>
    <property type="match status" value="1"/>
</dbReference>
<accession>A0A5C3MNT5</accession>
<evidence type="ECO:0000313" key="6">
    <source>
        <dbReference type="Proteomes" id="UP000305948"/>
    </source>
</evidence>
<comment type="similarity">
    <text evidence="2">Belongs to the glycosyl hydrolase 88 family.</text>
</comment>
<feature type="chain" id="PRO_5022831818" evidence="4">
    <location>
        <begin position="19"/>
        <end position="433"/>
    </location>
</feature>
<dbReference type="OrthoDB" id="2317065at2759"/>
<organism evidence="5 6">
    <name type="scientific">Heliocybe sulcata</name>
    <dbReference type="NCBI Taxonomy" id="5364"/>
    <lineage>
        <taxon>Eukaryota</taxon>
        <taxon>Fungi</taxon>
        <taxon>Dikarya</taxon>
        <taxon>Basidiomycota</taxon>
        <taxon>Agaricomycotina</taxon>
        <taxon>Agaricomycetes</taxon>
        <taxon>Gloeophyllales</taxon>
        <taxon>Gloeophyllaceae</taxon>
        <taxon>Heliocybe</taxon>
    </lineage>
</organism>
<dbReference type="InterPro" id="IPR012341">
    <property type="entry name" value="6hp_glycosidase-like_sf"/>
</dbReference>
<evidence type="ECO:0000313" key="5">
    <source>
        <dbReference type="EMBL" id="TFK46016.1"/>
    </source>
</evidence>
<gene>
    <name evidence="5" type="ORF">OE88DRAFT_1668427</name>
</gene>
<dbReference type="InterPro" id="IPR008928">
    <property type="entry name" value="6-hairpin_glycosidase_sf"/>
</dbReference>
<feature type="compositionally biased region" description="Low complexity" evidence="3">
    <location>
        <begin position="406"/>
        <end position="423"/>
    </location>
</feature>
<sequence>MHLVSLVCLATLVGFSREASPPSQLYDPLVAQKLLTSAQSVPNNPIQYPQYTSRDNGQWQYFPADYWTTGFLPAACYALYTRFNSLCPNSTAANQFLELGRGLSTGEVPLEAHTTVGHDVGFLSFPFVDEVAIDKSNQTAVTAVNTFATLLADRFNAIVGCTRSWDTSDPTDFQVIIDNMMNLQVLFDSEALTGNTTLRDIAMSHADKTMQNHVRPDGSSYHVVEYNSTTGDVIRRRTAQGYADNSTWTRGQAWGVYGFANMYRNTQQTRYLDTARQMASYYISQVPSDGIVPWDFNAPLDPPRPADSSAAMIATVGLLMLSQQEASLSPSNTSGAQYWSDAAIKLLSDNTAFAWKPEWQSLLSNGTVNNPASPPNNLTGIIYGDHYFIEAGNQLISMGLANCSNSSSTSPAPSSPPTTQHTSGASRTHRLWW</sequence>
<dbReference type="GO" id="GO:0052757">
    <property type="term" value="F:chondroitin hydrolase activity"/>
    <property type="evidence" value="ECO:0007669"/>
    <property type="project" value="TreeGrafter"/>
</dbReference>
<keyword evidence="6" id="KW-1185">Reference proteome</keyword>
<dbReference type="InterPro" id="IPR052369">
    <property type="entry name" value="UG_Glycosaminoglycan_Hydrolase"/>
</dbReference>
<dbReference type="EMBL" id="ML213534">
    <property type="protein sequence ID" value="TFK46016.1"/>
    <property type="molecule type" value="Genomic_DNA"/>
</dbReference>
<evidence type="ECO:0000256" key="1">
    <source>
        <dbReference type="ARBA" id="ARBA00022801"/>
    </source>
</evidence>
<dbReference type="PANTHER" id="PTHR36845">
    <property type="entry name" value="HYDROLASE, PUTATIVE (AFU_ORTHOLOGUE AFUA_7G05090)-RELATED"/>
    <property type="match status" value="1"/>
</dbReference>